<dbReference type="CDD" id="cd00090">
    <property type="entry name" value="HTH_ARSR"/>
    <property type="match status" value="1"/>
</dbReference>
<accession>A0A0F7JUR8</accession>
<dbReference type="InterPro" id="IPR036388">
    <property type="entry name" value="WH-like_DNA-bd_sf"/>
</dbReference>
<dbReference type="InterPro" id="IPR019888">
    <property type="entry name" value="Tscrpt_reg_AsnC-like"/>
</dbReference>
<evidence type="ECO:0000256" key="3">
    <source>
        <dbReference type="ARBA" id="ARBA00023163"/>
    </source>
</evidence>
<dbReference type="InterPro" id="IPR011991">
    <property type="entry name" value="ArsR-like_HTH"/>
</dbReference>
<dbReference type="EMBL" id="CP011412">
    <property type="protein sequence ID" value="AKH19352.1"/>
    <property type="molecule type" value="Genomic_DNA"/>
</dbReference>
<dbReference type="RefSeq" id="WP_046858291.1">
    <property type="nucleotide sequence ID" value="NZ_CP011412.1"/>
</dbReference>
<dbReference type="OrthoDB" id="8590699at2"/>
<dbReference type="SMART" id="SM00344">
    <property type="entry name" value="HTH_ASNC"/>
    <property type="match status" value="1"/>
</dbReference>
<evidence type="ECO:0000256" key="1">
    <source>
        <dbReference type="ARBA" id="ARBA00023015"/>
    </source>
</evidence>
<gene>
    <name evidence="5" type="ORF">AAY24_02190</name>
</gene>
<dbReference type="GO" id="GO:0043200">
    <property type="term" value="P:response to amino acid"/>
    <property type="evidence" value="ECO:0007669"/>
    <property type="project" value="TreeGrafter"/>
</dbReference>
<dbReference type="Pfam" id="PF13412">
    <property type="entry name" value="HTH_24"/>
    <property type="match status" value="1"/>
</dbReference>
<feature type="domain" description="HTH asnC-type" evidence="4">
    <location>
        <begin position="6"/>
        <end position="67"/>
    </location>
</feature>
<dbReference type="PANTHER" id="PTHR30154:SF34">
    <property type="entry name" value="TRANSCRIPTIONAL REGULATOR AZLB"/>
    <property type="match status" value="1"/>
</dbReference>
<evidence type="ECO:0000256" key="2">
    <source>
        <dbReference type="ARBA" id="ARBA00023125"/>
    </source>
</evidence>
<dbReference type="Gene3D" id="1.10.10.10">
    <property type="entry name" value="Winged helix-like DNA-binding domain superfamily/Winged helix DNA-binding domain"/>
    <property type="match status" value="1"/>
</dbReference>
<organism evidence="5 6">
    <name type="scientific">Sedimenticola thiotaurini</name>
    <dbReference type="NCBI Taxonomy" id="1543721"/>
    <lineage>
        <taxon>Bacteria</taxon>
        <taxon>Pseudomonadati</taxon>
        <taxon>Pseudomonadota</taxon>
        <taxon>Gammaproteobacteria</taxon>
        <taxon>Chromatiales</taxon>
        <taxon>Sedimenticolaceae</taxon>
        <taxon>Sedimenticola</taxon>
    </lineage>
</organism>
<dbReference type="Pfam" id="PF01037">
    <property type="entry name" value="AsnC_trans_reg"/>
    <property type="match status" value="1"/>
</dbReference>
<dbReference type="InterPro" id="IPR011008">
    <property type="entry name" value="Dimeric_a/b-barrel"/>
</dbReference>
<keyword evidence="1" id="KW-0805">Transcription regulation</keyword>
<dbReference type="PATRIC" id="fig|1543721.4.peg.463"/>
<dbReference type="InterPro" id="IPR019887">
    <property type="entry name" value="Tscrpt_reg_AsnC/Lrp_C"/>
</dbReference>
<dbReference type="InterPro" id="IPR000485">
    <property type="entry name" value="AsnC-type_HTH_dom"/>
</dbReference>
<dbReference type="Proteomes" id="UP000034410">
    <property type="component" value="Chromosome"/>
</dbReference>
<proteinExistence type="predicted"/>
<keyword evidence="2" id="KW-0238">DNA-binding</keyword>
<dbReference type="GO" id="GO:0043565">
    <property type="term" value="F:sequence-specific DNA binding"/>
    <property type="evidence" value="ECO:0007669"/>
    <property type="project" value="InterPro"/>
</dbReference>
<dbReference type="AlphaFoldDB" id="A0A0F7JUR8"/>
<dbReference type="PROSITE" id="PS50956">
    <property type="entry name" value="HTH_ASNC_2"/>
    <property type="match status" value="1"/>
</dbReference>
<dbReference type="GO" id="GO:0006355">
    <property type="term" value="P:regulation of DNA-templated transcription"/>
    <property type="evidence" value="ECO:0007669"/>
    <property type="project" value="UniProtKB-ARBA"/>
</dbReference>
<dbReference type="PRINTS" id="PR00033">
    <property type="entry name" value="HTHASNC"/>
</dbReference>
<name>A0A0F7JUR8_9GAMM</name>
<evidence type="ECO:0000313" key="5">
    <source>
        <dbReference type="EMBL" id="AKH19352.1"/>
    </source>
</evidence>
<dbReference type="SUPFAM" id="SSF46785">
    <property type="entry name" value="Winged helix' DNA-binding domain"/>
    <property type="match status" value="1"/>
</dbReference>
<dbReference type="SUPFAM" id="SSF54909">
    <property type="entry name" value="Dimeric alpha+beta barrel"/>
    <property type="match status" value="1"/>
</dbReference>
<keyword evidence="6" id="KW-1185">Reference proteome</keyword>
<dbReference type="KEGG" id="seds:AAY24_02190"/>
<dbReference type="GO" id="GO:0005829">
    <property type="term" value="C:cytosol"/>
    <property type="evidence" value="ECO:0007669"/>
    <property type="project" value="TreeGrafter"/>
</dbReference>
<protein>
    <submittedName>
        <fullName evidence="5">ArsR family transcriptional regulator</fullName>
    </submittedName>
</protein>
<reference evidence="5 6" key="1">
    <citation type="journal article" date="2015" name="Genome Announc.">
        <title>Complete Genome Sequence of Sedimenticola thiotaurini Strain SIP-G1, a Polyphosphate- and Polyhydroxyalkanoate-Accumulating Sulfur-Oxidizing Gammaproteobacterium Isolated from Salt Marsh Sediments.</title>
        <authorList>
            <person name="Flood B.E."/>
            <person name="Jones D.S."/>
            <person name="Bailey J.V."/>
        </authorList>
    </citation>
    <scope>NUCLEOTIDE SEQUENCE [LARGE SCALE GENOMIC DNA]</scope>
    <source>
        <strain evidence="5 6">SIP-G1</strain>
    </source>
</reference>
<evidence type="ECO:0000313" key="6">
    <source>
        <dbReference type="Proteomes" id="UP000034410"/>
    </source>
</evidence>
<dbReference type="InterPro" id="IPR036390">
    <property type="entry name" value="WH_DNA-bd_sf"/>
</dbReference>
<evidence type="ECO:0000259" key="4">
    <source>
        <dbReference type="PROSITE" id="PS50956"/>
    </source>
</evidence>
<dbReference type="PANTHER" id="PTHR30154">
    <property type="entry name" value="LEUCINE-RESPONSIVE REGULATORY PROTEIN"/>
    <property type="match status" value="1"/>
</dbReference>
<keyword evidence="3" id="KW-0804">Transcription</keyword>
<sequence>MNRFTPDRIDRRILNQLQKNNRISNLKLAEQVGLSPPACLRRVNRLRSEGVITSDVSIIDPRVAGHQINIIVEVEMERDHLELASQFRKVILGSPEVTQCYAVTGEVDFILVVSVPDMQAYEAFTQKVLYKQSNLRKFRSLISLDRVKFETAIKL</sequence>
<dbReference type="Gene3D" id="3.30.70.920">
    <property type="match status" value="1"/>
</dbReference>